<dbReference type="GO" id="GO:0003700">
    <property type="term" value="F:DNA-binding transcription factor activity"/>
    <property type="evidence" value="ECO:0007669"/>
    <property type="project" value="InterPro"/>
</dbReference>
<keyword evidence="1" id="KW-0805">Transcription regulation</keyword>
<organism evidence="5 6">
    <name type="scientific">Microbacterium lushaniae</name>
    <dbReference type="NCBI Taxonomy" id="2614639"/>
    <lineage>
        <taxon>Bacteria</taxon>
        <taxon>Bacillati</taxon>
        <taxon>Actinomycetota</taxon>
        <taxon>Actinomycetes</taxon>
        <taxon>Micrococcales</taxon>
        <taxon>Microbacteriaceae</taxon>
        <taxon>Microbacterium</taxon>
    </lineage>
</organism>
<sequence length="116" mass="13222">MDVFEALADPTRRRVVMRLSDGPLSAGELAATEPTSRPAVSRHLRILRESGLVDVETDGRIRRYRLRRDPLSAVRVFLDELVQPPIPSAALDGLDLEVRRTIRERSLTHERRQEIS</sequence>
<evidence type="ECO:0000259" key="4">
    <source>
        <dbReference type="PROSITE" id="PS50987"/>
    </source>
</evidence>
<feature type="domain" description="HTH arsR-type" evidence="4">
    <location>
        <begin position="1"/>
        <end position="89"/>
    </location>
</feature>
<dbReference type="Gene3D" id="1.10.10.10">
    <property type="entry name" value="Winged helix-like DNA-binding domain superfamily/Winged helix DNA-binding domain"/>
    <property type="match status" value="1"/>
</dbReference>
<dbReference type="EMBL" id="CP044232">
    <property type="protein sequence ID" value="QEW04646.1"/>
    <property type="molecule type" value="Genomic_DNA"/>
</dbReference>
<dbReference type="InterPro" id="IPR036388">
    <property type="entry name" value="WH-like_DNA-bd_sf"/>
</dbReference>
<dbReference type="PROSITE" id="PS50987">
    <property type="entry name" value="HTH_ARSR_2"/>
    <property type="match status" value="1"/>
</dbReference>
<keyword evidence="2" id="KW-0238">DNA-binding</keyword>
<dbReference type="PANTHER" id="PTHR33154:SF33">
    <property type="entry name" value="TRANSCRIPTIONAL REPRESSOR SDPR"/>
    <property type="match status" value="1"/>
</dbReference>
<dbReference type="Pfam" id="PF12840">
    <property type="entry name" value="HTH_20"/>
    <property type="match status" value="1"/>
</dbReference>
<dbReference type="KEGG" id="mlz:F6J85_17175"/>
<dbReference type="InterPro" id="IPR036390">
    <property type="entry name" value="WH_DNA-bd_sf"/>
</dbReference>
<evidence type="ECO:0000256" key="2">
    <source>
        <dbReference type="ARBA" id="ARBA00023125"/>
    </source>
</evidence>
<name>A0A5J6L8B3_9MICO</name>
<dbReference type="GO" id="GO:0003677">
    <property type="term" value="F:DNA binding"/>
    <property type="evidence" value="ECO:0007669"/>
    <property type="project" value="UniProtKB-KW"/>
</dbReference>
<evidence type="ECO:0000256" key="3">
    <source>
        <dbReference type="ARBA" id="ARBA00023163"/>
    </source>
</evidence>
<dbReference type="CDD" id="cd00090">
    <property type="entry name" value="HTH_ARSR"/>
    <property type="match status" value="1"/>
</dbReference>
<dbReference type="PANTHER" id="PTHR33154">
    <property type="entry name" value="TRANSCRIPTIONAL REGULATOR, ARSR FAMILY"/>
    <property type="match status" value="1"/>
</dbReference>
<protein>
    <submittedName>
        <fullName evidence="5">Winged helix-turn-helix transcriptional regulator</fullName>
    </submittedName>
</protein>
<dbReference type="SUPFAM" id="SSF46785">
    <property type="entry name" value="Winged helix' DNA-binding domain"/>
    <property type="match status" value="1"/>
</dbReference>
<dbReference type="PRINTS" id="PR00778">
    <property type="entry name" value="HTHARSR"/>
</dbReference>
<dbReference type="InterPro" id="IPR051081">
    <property type="entry name" value="HTH_MetalResp_TranReg"/>
</dbReference>
<dbReference type="InterPro" id="IPR001845">
    <property type="entry name" value="HTH_ArsR_DNA-bd_dom"/>
</dbReference>
<reference evidence="6" key="1">
    <citation type="submission" date="2019-09" db="EMBL/GenBank/DDBJ databases">
        <title>Mumia zhuanghuii sp. nov. isolated from the intestinal contents of plateau pika (Ochotona curzoniae) in the Qinghai-Tibet plateau of China.</title>
        <authorList>
            <person name="Tian Z."/>
        </authorList>
    </citation>
    <scope>NUCLEOTIDE SEQUENCE [LARGE SCALE GENOMIC DNA]</scope>
    <source>
        <strain evidence="6">L-031</strain>
    </source>
</reference>
<keyword evidence="3" id="KW-0804">Transcription</keyword>
<evidence type="ECO:0000256" key="1">
    <source>
        <dbReference type="ARBA" id="ARBA00023015"/>
    </source>
</evidence>
<dbReference type="RefSeq" id="WP_150926952.1">
    <property type="nucleotide sequence ID" value="NZ_CP044232.1"/>
</dbReference>
<dbReference type="AlphaFoldDB" id="A0A5J6L8B3"/>
<gene>
    <name evidence="5" type="ORF">F6J85_17175</name>
</gene>
<keyword evidence="6" id="KW-1185">Reference proteome</keyword>
<dbReference type="Proteomes" id="UP000325516">
    <property type="component" value="Chromosome"/>
</dbReference>
<evidence type="ECO:0000313" key="6">
    <source>
        <dbReference type="Proteomes" id="UP000325516"/>
    </source>
</evidence>
<dbReference type="InterPro" id="IPR011991">
    <property type="entry name" value="ArsR-like_HTH"/>
</dbReference>
<accession>A0A5J6L8B3</accession>
<dbReference type="SMART" id="SM00418">
    <property type="entry name" value="HTH_ARSR"/>
    <property type="match status" value="1"/>
</dbReference>
<proteinExistence type="predicted"/>
<evidence type="ECO:0000313" key="5">
    <source>
        <dbReference type="EMBL" id="QEW04646.1"/>
    </source>
</evidence>
<dbReference type="NCBIfam" id="NF033788">
    <property type="entry name" value="HTH_metalloreg"/>
    <property type="match status" value="1"/>
</dbReference>